<dbReference type="Proteomes" id="UP001479290">
    <property type="component" value="Unassembled WGS sequence"/>
</dbReference>
<proteinExistence type="predicted"/>
<name>A0AAW2A1C5_CULAL</name>
<dbReference type="AlphaFoldDB" id="A0AAW2A1C5"/>
<keyword evidence="2" id="KW-1185">Reference proteome</keyword>
<protein>
    <submittedName>
        <fullName evidence="1">Uncharacterized protein</fullName>
    </submittedName>
</protein>
<organism evidence="1 2">
    <name type="scientific">Culter alburnus</name>
    <name type="common">Topmouth culter</name>
    <dbReference type="NCBI Taxonomy" id="194366"/>
    <lineage>
        <taxon>Eukaryota</taxon>
        <taxon>Metazoa</taxon>
        <taxon>Chordata</taxon>
        <taxon>Craniata</taxon>
        <taxon>Vertebrata</taxon>
        <taxon>Euteleostomi</taxon>
        <taxon>Actinopterygii</taxon>
        <taxon>Neopterygii</taxon>
        <taxon>Teleostei</taxon>
        <taxon>Ostariophysi</taxon>
        <taxon>Cypriniformes</taxon>
        <taxon>Xenocyprididae</taxon>
        <taxon>Xenocypridinae</taxon>
        <taxon>Culter</taxon>
    </lineage>
</organism>
<sequence>MRAPVSHVQFSMNVNPMGRQNFIAHCKLHRLHLYKAVIKQDHARVINMDCSLYRTRFSESDVVFLMLACEVFSQPDDTYLLCSVAQEVSEMWAVTGGG</sequence>
<evidence type="ECO:0000313" key="1">
    <source>
        <dbReference type="EMBL" id="KAK9967445.1"/>
    </source>
</evidence>
<accession>A0AAW2A1C5</accession>
<comment type="caution">
    <text evidence="1">The sequence shown here is derived from an EMBL/GenBank/DDBJ whole genome shotgun (WGS) entry which is preliminary data.</text>
</comment>
<reference evidence="1 2" key="1">
    <citation type="submission" date="2024-05" db="EMBL/GenBank/DDBJ databases">
        <title>A high-quality chromosomal-level genome assembly of Topmouth culter (Culter alburnus).</title>
        <authorList>
            <person name="Zhao H."/>
        </authorList>
    </citation>
    <scope>NUCLEOTIDE SEQUENCE [LARGE SCALE GENOMIC DNA]</scope>
    <source>
        <strain evidence="1">CATC2023</strain>
        <tissue evidence="1">Muscle</tissue>
    </source>
</reference>
<gene>
    <name evidence="1" type="ORF">ABG768_001844</name>
</gene>
<dbReference type="EMBL" id="JAWDJR010000010">
    <property type="protein sequence ID" value="KAK9967445.1"/>
    <property type="molecule type" value="Genomic_DNA"/>
</dbReference>
<evidence type="ECO:0000313" key="2">
    <source>
        <dbReference type="Proteomes" id="UP001479290"/>
    </source>
</evidence>